<evidence type="ECO:0000313" key="12">
    <source>
        <dbReference type="Proteomes" id="UP001242480"/>
    </source>
</evidence>
<evidence type="ECO:0000256" key="9">
    <source>
        <dbReference type="SAM" id="MobiDB-lite"/>
    </source>
</evidence>
<evidence type="ECO:0000259" key="10">
    <source>
        <dbReference type="Pfam" id="PF01636"/>
    </source>
</evidence>
<keyword evidence="12" id="KW-1185">Reference proteome</keyword>
<keyword evidence="3" id="KW-0808">Transferase</keyword>
<dbReference type="EMBL" id="JAUSVX010000020">
    <property type="protein sequence ID" value="MDQ0474057.1"/>
    <property type="molecule type" value="Genomic_DNA"/>
</dbReference>
<comment type="caution">
    <text evidence="11">The sequence shown here is derived from an EMBL/GenBank/DDBJ whole genome shotgun (WGS) entry which is preliminary data.</text>
</comment>
<evidence type="ECO:0000313" key="11">
    <source>
        <dbReference type="EMBL" id="MDQ0474057.1"/>
    </source>
</evidence>
<proteinExistence type="predicted"/>
<organism evidence="11 12">
    <name type="scientific">Labrys wisconsinensis</name>
    <dbReference type="NCBI Taxonomy" id="425677"/>
    <lineage>
        <taxon>Bacteria</taxon>
        <taxon>Pseudomonadati</taxon>
        <taxon>Pseudomonadota</taxon>
        <taxon>Alphaproteobacteria</taxon>
        <taxon>Hyphomicrobiales</taxon>
        <taxon>Xanthobacteraceae</taxon>
        <taxon>Labrys</taxon>
    </lineage>
</organism>
<dbReference type="RefSeq" id="WP_307283050.1">
    <property type="nucleotide sequence ID" value="NZ_JAUSVX010000020.1"/>
</dbReference>
<dbReference type="InterPro" id="IPR050249">
    <property type="entry name" value="Pseudomonas-type_ThrB"/>
</dbReference>
<evidence type="ECO:0000256" key="7">
    <source>
        <dbReference type="ARBA" id="ARBA00038873"/>
    </source>
</evidence>
<dbReference type="Gene3D" id="3.90.1200.10">
    <property type="match status" value="1"/>
</dbReference>
<feature type="domain" description="Aminoglycoside phosphotransferase" evidence="10">
    <location>
        <begin position="58"/>
        <end position="279"/>
    </location>
</feature>
<evidence type="ECO:0000256" key="5">
    <source>
        <dbReference type="ARBA" id="ARBA00036820"/>
    </source>
</evidence>
<accession>A0ABU0JIG7</accession>
<dbReference type="Pfam" id="PF01636">
    <property type="entry name" value="APH"/>
    <property type="match status" value="1"/>
</dbReference>
<evidence type="ECO:0000256" key="4">
    <source>
        <dbReference type="ARBA" id="ARBA00022777"/>
    </source>
</evidence>
<evidence type="ECO:0000256" key="6">
    <source>
        <dbReference type="ARBA" id="ARBA00037368"/>
    </source>
</evidence>
<protein>
    <recommendedName>
        <fullName evidence="8">Hydroxylysine kinase</fullName>
        <ecNumber evidence="7">2.7.1.81</ecNumber>
    </recommendedName>
</protein>
<dbReference type="InterPro" id="IPR002575">
    <property type="entry name" value="Aminoglycoside_PTrfase"/>
</dbReference>
<dbReference type="GO" id="GO:0016301">
    <property type="term" value="F:kinase activity"/>
    <property type="evidence" value="ECO:0007669"/>
    <property type="project" value="UniProtKB-KW"/>
</dbReference>
<dbReference type="PANTHER" id="PTHR21064">
    <property type="entry name" value="AMINOGLYCOSIDE PHOSPHOTRANSFERASE DOMAIN-CONTAINING PROTEIN-RELATED"/>
    <property type="match status" value="1"/>
</dbReference>
<evidence type="ECO:0000256" key="1">
    <source>
        <dbReference type="ARBA" id="ARBA00004496"/>
    </source>
</evidence>
<comment type="catalytic activity">
    <reaction evidence="5">
        <text>(5R)-5-hydroxy-L-lysine + GTP = (5R)-5-phosphooxy-L-lysine + GDP + H(+)</text>
        <dbReference type="Rhea" id="RHEA:19049"/>
        <dbReference type="ChEBI" id="CHEBI:15378"/>
        <dbReference type="ChEBI" id="CHEBI:37565"/>
        <dbReference type="ChEBI" id="CHEBI:57882"/>
        <dbReference type="ChEBI" id="CHEBI:58189"/>
        <dbReference type="ChEBI" id="CHEBI:58357"/>
        <dbReference type="EC" id="2.7.1.81"/>
    </reaction>
</comment>
<feature type="region of interest" description="Disordered" evidence="9">
    <location>
        <begin position="1"/>
        <end position="24"/>
    </location>
</feature>
<reference evidence="11 12" key="1">
    <citation type="submission" date="2023-07" db="EMBL/GenBank/DDBJ databases">
        <title>Genomic Encyclopedia of Type Strains, Phase IV (KMG-IV): sequencing the most valuable type-strain genomes for metagenomic binning, comparative biology and taxonomic classification.</title>
        <authorList>
            <person name="Goeker M."/>
        </authorList>
    </citation>
    <scope>NUCLEOTIDE SEQUENCE [LARGE SCALE GENOMIC DNA]</scope>
    <source>
        <strain evidence="11 12">DSM 19619</strain>
    </source>
</reference>
<comment type="subcellular location">
    <subcellularLocation>
        <location evidence="1">Cytoplasm</location>
    </subcellularLocation>
</comment>
<keyword evidence="2" id="KW-0963">Cytoplasm</keyword>
<comment type="function">
    <text evidence="6">Catalyzes the GTP-dependent phosphorylation of 5-hydroxy-L-lysine.</text>
</comment>
<gene>
    <name evidence="11" type="ORF">QO011_007096</name>
</gene>
<dbReference type="SUPFAM" id="SSF56112">
    <property type="entry name" value="Protein kinase-like (PK-like)"/>
    <property type="match status" value="1"/>
</dbReference>
<dbReference type="Proteomes" id="UP001242480">
    <property type="component" value="Unassembled WGS sequence"/>
</dbReference>
<evidence type="ECO:0000256" key="2">
    <source>
        <dbReference type="ARBA" id="ARBA00022490"/>
    </source>
</evidence>
<name>A0ABU0JIG7_9HYPH</name>
<keyword evidence="4 11" id="KW-0418">Kinase</keyword>
<sequence length="360" mass="38711">MSSATSAQSGAAEHDTSPLGDALALPARPVAPDVAAAILREHYGRDASASVLRGEKDGNFHVRDGQGRDYLLKIVTPHEAVTVSDFQTALLLHLEAAAPSIPVQRIVRTRDGRPDLTLPFDGEGVRRVRLVTFLPGRLMRDVAGPQHARQAGAALAGLQLALAPFRHPGADHALLWDLRQAAGLRPLLAAIDDPDRRRALEGRLDIFEAELAPALARLPRQVVHNDFSSDNLLVDPADTDRIVGILDFGDAVSTAAIADVAAAAAYQLDADADDPVATLARFVGGFGSVRPLQPEEVEILYDLVVTRLVVRLAITQWRARRMPDNQAYILRNTPKVWHLFERACAVPGRTAAAALRAACG</sequence>
<dbReference type="PANTHER" id="PTHR21064:SF1">
    <property type="entry name" value="HYDROXYLYSINE KINASE"/>
    <property type="match status" value="1"/>
</dbReference>
<dbReference type="EC" id="2.7.1.81" evidence="7"/>
<evidence type="ECO:0000256" key="8">
    <source>
        <dbReference type="ARBA" id="ARBA00040505"/>
    </source>
</evidence>
<dbReference type="InterPro" id="IPR011009">
    <property type="entry name" value="Kinase-like_dom_sf"/>
</dbReference>
<evidence type="ECO:0000256" key="3">
    <source>
        <dbReference type="ARBA" id="ARBA00022679"/>
    </source>
</evidence>